<dbReference type="EMBL" id="LJJB01000010">
    <property type="protein sequence ID" value="KQL46550.1"/>
    <property type="molecule type" value="Genomic_DNA"/>
</dbReference>
<gene>
    <name evidence="2" type="ORF">AN963_16640</name>
</gene>
<proteinExistence type="predicted"/>
<sequence>MEATAAQKRYAKMLLALTLCGMSIQTWLTPAHAFSKETTSQPAITKSETGEYIVKFSNGAPQKTTKLRAADNGATLADSSD</sequence>
<accession>A0ABR5N7F0</accession>
<evidence type="ECO:0000313" key="2">
    <source>
        <dbReference type="EMBL" id="KQL46550.1"/>
    </source>
</evidence>
<keyword evidence="1" id="KW-0732">Signal</keyword>
<dbReference type="Proteomes" id="UP000051063">
    <property type="component" value="Unassembled WGS sequence"/>
</dbReference>
<organism evidence="2 3">
    <name type="scientific">Brevibacillus choshinensis</name>
    <dbReference type="NCBI Taxonomy" id="54911"/>
    <lineage>
        <taxon>Bacteria</taxon>
        <taxon>Bacillati</taxon>
        <taxon>Bacillota</taxon>
        <taxon>Bacilli</taxon>
        <taxon>Bacillales</taxon>
        <taxon>Paenibacillaceae</taxon>
        <taxon>Brevibacillus</taxon>
    </lineage>
</organism>
<keyword evidence="3" id="KW-1185">Reference proteome</keyword>
<dbReference type="RefSeq" id="WP_055745645.1">
    <property type="nucleotide sequence ID" value="NZ_LJJB01000010.1"/>
</dbReference>
<reference evidence="2 3" key="1">
    <citation type="submission" date="2015-09" db="EMBL/GenBank/DDBJ databases">
        <title>Genome sequencing project for genomic taxonomy and phylogenomics of Bacillus-like bacteria.</title>
        <authorList>
            <person name="Liu B."/>
            <person name="Wang J."/>
            <person name="Zhu Y."/>
            <person name="Liu G."/>
            <person name="Chen Q."/>
            <person name="Chen Z."/>
            <person name="Lan J."/>
            <person name="Che J."/>
            <person name="Ge C."/>
            <person name="Shi H."/>
            <person name="Pan Z."/>
            <person name="Liu X."/>
        </authorList>
    </citation>
    <scope>NUCLEOTIDE SEQUENCE [LARGE SCALE GENOMIC DNA]</scope>
    <source>
        <strain evidence="2 3">DSM 8552</strain>
    </source>
</reference>
<feature type="signal peptide" evidence="1">
    <location>
        <begin position="1"/>
        <end position="33"/>
    </location>
</feature>
<protein>
    <submittedName>
        <fullName evidence="2">Uncharacterized protein</fullName>
    </submittedName>
</protein>
<evidence type="ECO:0000256" key="1">
    <source>
        <dbReference type="SAM" id="SignalP"/>
    </source>
</evidence>
<name>A0ABR5N7F0_BRECH</name>
<comment type="caution">
    <text evidence="2">The sequence shown here is derived from an EMBL/GenBank/DDBJ whole genome shotgun (WGS) entry which is preliminary data.</text>
</comment>
<feature type="chain" id="PRO_5045088279" evidence="1">
    <location>
        <begin position="34"/>
        <end position="81"/>
    </location>
</feature>
<evidence type="ECO:0000313" key="3">
    <source>
        <dbReference type="Proteomes" id="UP000051063"/>
    </source>
</evidence>